<keyword evidence="2" id="KW-1185">Reference proteome</keyword>
<organism evidence="1 2">
    <name type="scientific">[Mycobacterium] stephanolepidis</name>
    <dbReference type="NCBI Taxonomy" id="1520670"/>
    <lineage>
        <taxon>Bacteria</taxon>
        <taxon>Bacillati</taxon>
        <taxon>Actinomycetota</taxon>
        <taxon>Actinomycetes</taxon>
        <taxon>Mycobacteriales</taxon>
        <taxon>Mycobacteriaceae</taxon>
        <taxon>Mycobacteroides</taxon>
    </lineage>
</organism>
<evidence type="ECO:0000313" key="2">
    <source>
        <dbReference type="Proteomes" id="UP000217954"/>
    </source>
</evidence>
<evidence type="ECO:0000313" key="1">
    <source>
        <dbReference type="EMBL" id="BAX98872.1"/>
    </source>
</evidence>
<dbReference type="EMBL" id="AP018165">
    <property type="protein sequence ID" value="BAX98872.1"/>
    <property type="molecule type" value="Genomic_DNA"/>
</dbReference>
<gene>
    <name evidence="1" type="ORF">MSTE_03572</name>
</gene>
<proteinExistence type="predicted"/>
<name>A0A1Z4F113_9MYCO</name>
<dbReference type="KEGG" id="mste:MSTE_03572"/>
<reference evidence="1 2" key="2">
    <citation type="journal article" date="2017" name="Int. J. Syst. Evol. Microbiol.">
        <title>Mycobacterium stephanolepidis sp. nov., a rapidly growing species related to Mycobacterium chelonae, isolated from marine teleost fish, Stephanolepis cirrhifer.</title>
        <authorList>
            <person name="Fukano H."/>
            <person name="Wada S."/>
            <person name="Kurata O."/>
            <person name="Katayama K."/>
            <person name="Fujiwara N."/>
            <person name="Hoshino Y."/>
        </authorList>
    </citation>
    <scope>NUCLEOTIDE SEQUENCE [LARGE SCALE GENOMIC DNA]</scope>
    <source>
        <strain evidence="1 2">NJB0901</strain>
    </source>
</reference>
<dbReference type="AlphaFoldDB" id="A0A1Z4F113"/>
<sequence>MGMVPVVPAPQIRRSAVTARHRQGFTPTVRIQRAIAYLAVITLSTIAARAAATILADGIDWHTTLAALATAIPAWMILDGLTMTAPANCRGCQHPMHDGVCWCGHV</sequence>
<dbReference type="Proteomes" id="UP000217954">
    <property type="component" value="Chromosome"/>
</dbReference>
<reference evidence="2" key="1">
    <citation type="journal article" date="2017" name="Genome Announc.">
        <title>Complete Genome Sequence of Mycobacterium stephanolepidis.</title>
        <authorList>
            <person name="Fukano H."/>
            <person name="Yoshida M."/>
            <person name="Katayama Y."/>
            <person name="Omatsu T."/>
            <person name="Mizutani T."/>
            <person name="Kurata O."/>
            <person name="Wada S."/>
            <person name="Hoshino Y."/>
        </authorList>
    </citation>
    <scope>NUCLEOTIDE SEQUENCE [LARGE SCALE GENOMIC DNA]</scope>
    <source>
        <strain evidence="2">NJB0901</strain>
    </source>
</reference>
<protein>
    <submittedName>
        <fullName evidence="1">Uncharacterized protein</fullName>
    </submittedName>
</protein>
<accession>A0A1Z4F113</accession>